<comment type="caution">
    <text evidence="1">The sequence shown here is derived from an EMBL/GenBank/DDBJ whole genome shotgun (WGS) entry which is preliminary data.</text>
</comment>
<proteinExistence type="predicted"/>
<evidence type="ECO:0000313" key="2">
    <source>
        <dbReference type="Proteomes" id="UP000823388"/>
    </source>
</evidence>
<organism evidence="1 2">
    <name type="scientific">Panicum virgatum</name>
    <name type="common">Blackwell switchgrass</name>
    <dbReference type="NCBI Taxonomy" id="38727"/>
    <lineage>
        <taxon>Eukaryota</taxon>
        <taxon>Viridiplantae</taxon>
        <taxon>Streptophyta</taxon>
        <taxon>Embryophyta</taxon>
        <taxon>Tracheophyta</taxon>
        <taxon>Spermatophyta</taxon>
        <taxon>Magnoliopsida</taxon>
        <taxon>Liliopsida</taxon>
        <taxon>Poales</taxon>
        <taxon>Poaceae</taxon>
        <taxon>PACMAD clade</taxon>
        <taxon>Panicoideae</taxon>
        <taxon>Panicodae</taxon>
        <taxon>Paniceae</taxon>
        <taxon>Panicinae</taxon>
        <taxon>Panicum</taxon>
        <taxon>Panicum sect. Hiantes</taxon>
    </lineage>
</organism>
<reference evidence="1" key="1">
    <citation type="submission" date="2020-05" db="EMBL/GenBank/DDBJ databases">
        <title>WGS assembly of Panicum virgatum.</title>
        <authorList>
            <person name="Lovell J.T."/>
            <person name="Jenkins J."/>
            <person name="Shu S."/>
            <person name="Juenger T.E."/>
            <person name="Schmutz J."/>
        </authorList>
    </citation>
    <scope>NUCLEOTIDE SEQUENCE</scope>
    <source>
        <strain evidence="1">AP13</strain>
    </source>
</reference>
<name>A0A8T0TPM6_PANVG</name>
<dbReference type="Proteomes" id="UP000823388">
    <property type="component" value="Chromosome 4K"/>
</dbReference>
<dbReference type="EMBL" id="CM029043">
    <property type="protein sequence ID" value="KAG2614001.1"/>
    <property type="molecule type" value="Genomic_DNA"/>
</dbReference>
<accession>A0A8T0TPM6</accession>
<dbReference type="AlphaFoldDB" id="A0A8T0TPM6"/>
<sequence>MADLFLAAAAVSAGALGFHSPPKHVRGFEPTGSFIKIRKKSQVTKHGSVSRSVVVGAIDAG</sequence>
<gene>
    <name evidence="1" type="ORF">PVAP13_4KG376300</name>
</gene>
<evidence type="ECO:0000313" key="1">
    <source>
        <dbReference type="EMBL" id="KAG2614001.1"/>
    </source>
</evidence>
<keyword evidence="2" id="KW-1185">Reference proteome</keyword>
<protein>
    <submittedName>
        <fullName evidence="1">Uncharacterized protein</fullName>
    </submittedName>
</protein>